<dbReference type="EnsemblPlants" id="OGLUM01G09490.1">
    <property type="protein sequence ID" value="OGLUM01G09490.1"/>
    <property type="gene ID" value="OGLUM01G09490"/>
</dbReference>
<sequence length="259" mass="26966">MATSGDHLHLRRPDQASCKSCSSLSSSARGRQELSAGGSGGHELATARSTCTEMSKHELGLSSSSGLPDPSSHNTLPAAGPAAPTAANMPSWVARAARYRRRQDGEDEGRSGGAARAETRAAGWRESEEQRGDAVGGAAARALTRSGGDGRAASVRGAAGRRGGAVGGAAGRRLSAARSTASPPLLRCSPPLDPPPLRLYSGALHLQIHHLSASTLACKFGIRSQGQAKCYTQLIKLNMDRHSIPQQMNTIQRHKPLKA</sequence>
<evidence type="ECO:0000313" key="2">
    <source>
        <dbReference type="EnsemblPlants" id="OGLUM01G09490.1"/>
    </source>
</evidence>
<reference evidence="2" key="3">
    <citation type="submission" date="2018-05" db="EMBL/GenBank/DDBJ databases">
        <title>OgluRS3 (Oryza glumaepatula Reference Sequence Version 3).</title>
        <authorList>
            <person name="Zhang J."/>
            <person name="Kudrna D."/>
            <person name="Lee S."/>
            <person name="Talag J."/>
            <person name="Welchert J."/>
            <person name="Wing R.A."/>
        </authorList>
    </citation>
    <scope>NUCLEOTIDE SEQUENCE [LARGE SCALE GENOMIC DNA]</scope>
</reference>
<reference evidence="2" key="1">
    <citation type="submission" date="2013-08" db="EMBL/GenBank/DDBJ databases">
        <title>Oryza genome evolution.</title>
        <authorList>
            <person name="Wing R.A."/>
            <person name="Panaud O."/>
            <person name="Oliveira A.C."/>
        </authorList>
    </citation>
    <scope>NUCLEOTIDE SEQUENCE</scope>
</reference>
<proteinExistence type="predicted"/>
<feature type="compositionally biased region" description="Low complexity" evidence="1">
    <location>
        <begin position="171"/>
        <end position="182"/>
    </location>
</feature>
<feature type="compositionally biased region" description="Basic and acidic residues" evidence="1">
    <location>
        <begin position="1"/>
        <end position="14"/>
    </location>
</feature>
<feature type="compositionally biased region" description="Low complexity" evidence="1">
    <location>
        <begin position="136"/>
        <end position="158"/>
    </location>
</feature>
<feature type="compositionally biased region" description="Low complexity" evidence="1">
    <location>
        <begin position="60"/>
        <end position="87"/>
    </location>
</feature>
<accession>A0A0D9Y5N0</accession>
<feature type="compositionally biased region" description="Gly residues" evidence="1">
    <location>
        <begin position="160"/>
        <end position="170"/>
    </location>
</feature>
<feature type="compositionally biased region" description="Low complexity" evidence="1">
    <location>
        <begin position="17"/>
        <end position="27"/>
    </location>
</feature>
<dbReference type="Proteomes" id="UP000026961">
    <property type="component" value="Chromosome 1"/>
</dbReference>
<evidence type="ECO:0000313" key="3">
    <source>
        <dbReference type="Proteomes" id="UP000026961"/>
    </source>
</evidence>
<dbReference type="Gramene" id="OGLUM01G09490.1">
    <property type="protein sequence ID" value="OGLUM01G09490.1"/>
    <property type="gene ID" value="OGLUM01G09490"/>
</dbReference>
<dbReference type="AlphaFoldDB" id="A0A0D9Y5N0"/>
<organism evidence="2">
    <name type="scientific">Oryza glumipatula</name>
    <dbReference type="NCBI Taxonomy" id="40148"/>
    <lineage>
        <taxon>Eukaryota</taxon>
        <taxon>Viridiplantae</taxon>
        <taxon>Streptophyta</taxon>
        <taxon>Embryophyta</taxon>
        <taxon>Tracheophyta</taxon>
        <taxon>Spermatophyta</taxon>
        <taxon>Magnoliopsida</taxon>
        <taxon>Liliopsida</taxon>
        <taxon>Poales</taxon>
        <taxon>Poaceae</taxon>
        <taxon>BOP clade</taxon>
        <taxon>Oryzoideae</taxon>
        <taxon>Oryzeae</taxon>
        <taxon>Oryzinae</taxon>
        <taxon>Oryza</taxon>
    </lineage>
</organism>
<feature type="compositionally biased region" description="Basic and acidic residues" evidence="1">
    <location>
        <begin position="117"/>
        <end position="132"/>
    </location>
</feature>
<feature type="region of interest" description="Disordered" evidence="1">
    <location>
        <begin position="1"/>
        <end position="188"/>
    </location>
</feature>
<evidence type="ECO:0000256" key="1">
    <source>
        <dbReference type="SAM" id="MobiDB-lite"/>
    </source>
</evidence>
<keyword evidence="3" id="KW-1185">Reference proteome</keyword>
<reference evidence="2" key="2">
    <citation type="submission" date="2015-04" db="UniProtKB">
        <authorList>
            <consortium name="EnsemblPlants"/>
        </authorList>
    </citation>
    <scope>IDENTIFICATION</scope>
</reference>
<name>A0A0D9Y5N0_9ORYZ</name>
<protein>
    <submittedName>
        <fullName evidence="2">Uncharacterized protein</fullName>
    </submittedName>
</protein>
<dbReference type="HOGENOM" id="CLU_1075095_0_0_1"/>